<feature type="compositionally biased region" description="Basic and acidic residues" evidence="6">
    <location>
        <begin position="234"/>
        <end position="250"/>
    </location>
</feature>
<dbReference type="EnsemblPlants" id="OBART04G25580.1">
    <property type="protein sequence ID" value="OBART04G25580.1"/>
    <property type="gene ID" value="OBART04G25580"/>
</dbReference>
<feature type="compositionally biased region" description="Polar residues" evidence="6">
    <location>
        <begin position="291"/>
        <end position="305"/>
    </location>
</feature>
<keyword evidence="4" id="KW-0804">Transcription</keyword>
<feature type="region of interest" description="Disordered" evidence="6">
    <location>
        <begin position="194"/>
        <end position="359"/>
    </location>
</feature>
<feature type="domain" description="MBD" evidence="8">
    <location>
        <begin position="77"/>
        <end position="156"/>
    </location>
</feature>
<reference evidence="9" key="1">
    <citation type="journal article" date="2009" name="Rice">
        <title>De Novo Next Generation Sequencing of Plant Genomes.</title>
        <authorList>
            <person name="Rounsley S."/>
            <person name="Marri P.R."/>
            <person name="Yu Y."/>
            <person name="He R."/>
            <person name="Sisneros N."/>
            <person name="Goicoechea J.L."/>
            <person name="Lee S.J."/>
            <person name="Angelova A."/>
            <person name="Kudrna D."/>
            <person name="Luo M."/>
            <person name="Affourtit J."/>
            <person name="Desany B."/>
            <person name="Knight J."/>
            <person name="Niazi F."/>
            <person name="Egholm M."/>
            <person name="Wing R.A."/>
        </authorList>
    </citation>
    <scope>NUCLEOTIDE SEQUENCE [LARGE SCALE GENOMIC DNA]</scope>
    <source>
        <strain evidence="9">cv. IRGC 105608</strain>
    </source>
</reference>
<dbReference type="HOGENOM" id="CLU_623155_0_0_1"/>
<reference evidence="9" key="2">
    <citation type="submission" date="2015-03" db="UniProtKB">
        <authorList>
            <consortium name="EnsemblPlants"/>
        </authorList>
    </citation>
    <scope>IDENTIFICATION</scope>
</reference>
<organism evidence="9">
    <name type="scientific">Oryza barthii</name>
    <dbReference type="NCBI Taxonomy" id="65489"/>
    <lineage>
        <taxon>Eukaryota</taxon>
        <taxon>Viridiplantae</taxon>
        <taxon>Streptophyta</taxon>
        <taxon>Embryophyta</taxon>
        <taxon>Tracheophyta</taxon>
        <taxon>Spermatophyta</taxon>
        <taxon>Magnoliopsida</taxon>
        <taxon>Liliopsida</taxon>
        <taxon>Poales</taxon>
        <taxon>Poaceae</taxon>
        <taxon>BOP clade</taxon>
        <taxon>Oryzoideae</taxon>
        <taxon>Oryzeae</taxon>
        <taxon>Oryzinae</taxon>
        <taxon>Oryza</taxon>
    </lineage>
</organism>
<dbReference type="PaxDb" id="65489-OBART04G25580.1"/>
<dbReference type="SUPFAM" id="SSF54171">
    <property type="entry name" value="DNA-binding domain"/>
    <property type="match status" value="1"/>
</dbReference>
<keyword evidence="7" id="KW-0732">Signal</keyword>
<protein>
    <recommendedName>
        <fullName evidence="8">MBD domain-containing protein</fullName>
    </recommendedName>
</protein>
<dbReference type="AlphaFoldDB" id="A0A0D3G098"/>
<dbReference type="PANTHER" id="PTHR34067:SF20">
    <property type="entry name" value="OS08G0206700 PROTEIN"/>
    <property type="match status" value="1"/>
</dbReference>
<feature type="region of interest" description="Disordered" evidence="6">
    <location>
        <begin position="153"/>
        <end position="172"/>
    </location>
</feature>
<dbReference type="Proteomes" id="UP000026960">
    <property type="component" value="Chromosome 4"/>
</dbReference>
<evidence type="ECO:0000256" key="2">
    <source>
        <dbReference type="ARBA" id="ARBA00023015"/>
    </source>
</evidence>
<evidence type="ECO:0000256" key="3">
    <source>
        <dbReference type="ARBA" id="ARBA00023125"/>
    </source>
</evidence>
<evidence type="ECO:0000256" key="6">
    <source>
        <dbReference type="SAM" id="MobiDB-lite"/>
    </source>
</evidence>
<evidence type="ECO:0000256" key="7">
    <source>
        <dbReference type="SAM" id="SignalP"/>
    </source>
</evidence>
<dbReference type="InterPro" id="IPR038945">
    <property type="entry name" value="MBD13-like"/>
</dbReference>
<dbReference type="Gramene" id="OBART04G25580.1">
    <property type="protein sequence ID" value="OBART04G25580.1"/>
    <property type="gene ID" value="OBART04G25580"/>
</dbReference>
<dbReference type="Pfam" id="PF01429">
    <property type="entry name" value="MBD"/>
    <property type="match status" value="1"/>
</dbReference>
<evidence type="ECO:0000313" key="9">
    <source>
        <dbReference type="EnsemblPlants" id="OBART04G25580.1"/>
    </source>
</evidence>
<keyword evidence="3" id="KW-0238">DNA-binding</keyword>
<dbReference type="InterPro" id="IPR001739">
    <property type="entry name" value="Methyl_CpG_DNA-bd"/>
</dbReference>
<feature type="chain" id="PRO_5002262726" description="MBD domain-containing protein" evidence="7">
    <location>
        <begin position="25"/>
        <end position="490"/>
    </location>
</feature>
<evidence type="ECO:0000259" key="8">
    <source>
        <dbReference type="PROSITE" id="PS50982"/>
    </source>
</evidence>
<proteinExistence type="predicted"/>
<name>A0A0D3G098_9ORYZ</name>
<dbReference type="STRING" id="65489.A0A0D3G098"/>
<evidence type="ECO:0000313" key="10">
    <source>
        <dbReference type="Proteomes" id="UP000026960"/>
    </source>
</evidence>
<keyword evidence="2" id="KW-0805">Transcription regulation</keyword>
<feature type="compositionally biased region" description="Polar residues" evidence="6">
    <location>
        <begin position="325"/>
        <end position="351"/>
    </location>
</feature>
<feature type="signal peptide" evidence="7">
    <location>
        <begin position="1"/>
        <end position="24"/>
    </location>
</feature>
<comment type="subcellular location">
    <subcellularLocation>
        <location evidence="1">Nucleus</location>
    </subcellularLocation>
</comment>
<dbReference type="PANTHER" id="PTHR34067">
    <property type="entry name" value="OS04G0193200 PROTEIN"/>
    <property type="match status" value="1"/>
</dbReference>
<dbReference type="InterPro" id="IPR016177">
    <property type="entry name" value="DNA-bd_dom_sf"/>
</dbReference>
<dbReference type="eggNOG" id="ENOG502R7I8">
    <property type="taxonomic scope" value="Eukaryota"/>
</dbReference>
<keyword evidence="5" id="KW-0539">Nucleus</keyword>
<evidence type="ECO:0000256" key="4">
    <source>
        <dbReference type="ARBA" id="ARBA00023163"/>
    </source>
</evidence>
<dbReference type="PROSITE" id="PS50982">
    <property type="entry name" value="MBD"/>
    <property type="match status" value="1"/>
</dbReference>
<dbReference type="CDD" id="cd01396">
    <property type="entry name" value="MeCP2_MBD"/>
    <property type="match status" value="1"/>
</dbReference>
<evidence type="ECO:0000256" key="5">
    <source>
        <dbReference type="ARBA" id="ARBA00023242"/>
    </source>
</evidence>
<dbReference type="GO" id="GO:0005634">
    <property type="term" value="C:nucleus"/>
    <property type="evidence" value="ECO:0007669"/>
    <property type="project" value="UniProtKB-SubCell"/>
</dbReference>
<dbReference type="GO" id="GO:0003677">
    <property type="term" value="F:DNA binding"/>
    <property type="evidence" value="ECO:0007669"/>
    <property type="project" value="UniProtKB-KW"/>
</dbReference>
<keyword evidence="10" id="KW-1185">Reference proteome</keyword>
<sequence>MPFSPLYPTLLLLLLLLLLRLSRPWRPPFIINPGRLPIKFITPTRTPSQSTHDLLDDLDLLVSSRLHGGSGRAVVADGKIEPAGEGLPHGWLKEYRPRKNQSGSRVKGDTFYIDPTNMYEFRSQKDVQRYLESGDVTNCVMIQNKRKMEDLHTARNQSHHTRRPSDHRQLDAGEGATQCDLPIARGNSARSDFLVNANSSDNSEDISSSVPKGVSEGKITRLKLQKARVPNQSVEHESSTGEVANMEHKPKEKKQKTKPVKQISTPLRASPRLAALKINQEGNNEPKDEALSTNTDTANQSQPKLTKSPKAKANSSVLPEKSDGAHTSNASEIPQNKYPSATEQMQGSSVHPQHAGTADAMPGSALSSLLRSIWSDPCLKFAIKTLAGDIPALDFIPSQDMNKGTTPNCSSSAYDGSRNHAQVDHVGMPMPRPSDKFYGSGWFPPQNSTEFPQETVQFPQNSSVPKKAFKYSNVVPVHIFCRFFAHLWNI</sequence>
<feature type="compositionally biased region" description="Low complexity" evidence="6">
    <location>
        <begin position="198"/>
        <end position="209"/>
    </location>
</feature>
<dbReference type="Gene3D" id="3.30.890.10">
    <property type="entry name" value="Methyl-cpg-binding Protein 2, Chain A"/>
    <property type="match status" value="1"/>
</dbReference>
<accession>A0A0D3G098</accession>
<evidence type="ECO:0000256" key="1">
    <source>
        <dbReference type="ARBA" id="ARBA00004123"/>
    </source>
</evidence>